<dbReference type="RefSeq" id="WP_108383394.1">
    <property type="nucleotide sequence ID" value="NZ_CP028858.1"/>
</dbReference>
<dbReference type="Proteomes" id="UP000244727">
    <property type="component" value="Chromosome"/>
</dbReference>
<feature type="transmembrane region" description="Helical" evidence="1">
    <location>
        <begin position="77"/>
        <end position="98"/>
    </location>
</feature>
<evidence type="ECO:0000313" key="2">
    <source>
        <dbReference type="EMBL" id="AWB28155.1"/>
    </source>
</evidence>
<feature type="transmembrane region" description="Helical" evidence="1">
    <location>
        <begin position="6"/>
        <end position="31"/>
    </location>
</feature>
<gene>
    <name evidence="2" type="ORF">HARCEL1_10785</name>
</gene>
<dbReference type="AlphaFoldDB" id="A0A2R4X2Y8"/>
<dbReference type="EMBL" id="CP028858">
    <property type="protein sequence ID" value="AWB28155.1"/>
    <property type="molecule type" value="Genomic_DNA"/>
</dbReference>
<reference evidence="2 3" key="1">
    <citation type="submission" date="2018-04" db="EMBL/GenBank/DDBJ databases">
        <title>Halococcoides cellulosivorans gen. nov., sp. nov., an extremely halophilic cellulose-utilizing haloarchaeon from hypersaline lakes.</title>
        <authorList>
            <person name="Sorokin D.Y."/>
            <person name="Toshchakov S.V."/>
            <person name="Samarov N.I."/>
            <person name="Korzhenkov A."/>
            <person name="Kublanov I.V."/>
        </authorList>
    </citation>
    <scope>NUCLEOTIDE SEQUENCE [LARGE SCALE GENOMIC DNA]</scope>
    <source>
        <strain evidence="2 3">HArcel1</strain>
    </source>
</reference>
<accession>A0A2R4X2Y8</accession>
<dbReference type="InterPro" id="IPR055943">
    <property type="entry name" value="DUF7521"/>
</dbReference>
<keyword evidence="1" id="KW-1133">Transmembrane helix</keyword>
<sequence>MDFAVLVARGVLIVMQFVVFGLSLGITVISFQAYRDSGSERLQYAFIGFAFLSMGVALGNVVTQIGTSAGGSELLQVFFHTTRMVPFAVGFAALYVSLYR</sequence>
<dbReference type="Pfam" id="PF24365">
    <property type="entry name" value="DUF7521"/>
    <property type="match status" value="1"/>
</dbReference>
<feature type="transmembrane region" description="Helical" evidence="1">
    <location>
        <begin position="43"/>
        <end position="65"/>
    </location>
</feature>
<dbReference type="GeneID" id="36512998"/>
<keyword evidence="1" id="KW-0812">Transmembrane</keyword>
<organism evidence="2 3">
    <name type="scientific">Halococcoides cellulosivorans</name>
    <dbReference type="NCBI Taxonomy" id="1679096"/>
    <lineage>
        <taxon>Archaea</taxon>
        <taxon>Methanobacteriati</taxon>
        <taxon>Methanobacteriota</taxon>
        <taxon>Stenosarchaea group</taxon>
        <taxon>Halobacteria</taxon>
        <taxon>Halobacteriales</taxon>
        <taxon>Haloarculaceae</taxon>
        <taxon>Halococcoides</taxon>
    </lineage>
</organism>
<evidence type="ECO:0000256" key="1">
    <source>
        <dbReference type="SAM" id="Phobius"/>
    </source>
</evidence>
<keyword evidence="1" id="KW-0472">Membrane</keyword>
<protein>
    <submittedName>
        <fullName evidence="2">Uncharacterized protein</fullName>
    </submittedName>
</protein>
<proteinExistence type="predicted"/>
<keyword evidence="3" id="KW-1185">Reference proteome</keyword>
<dbReference type="KEGG" id="harc:HARCEL1_10785"/>
<evidence type="ECO:0000313" key="3">
    <source>
        <dbReference type="Proteomes" id="UP000244727"/>
    </source>
</evidence>
<name>A0A2R4X2Y8_9EURY</name>